<organism evidence="1">
    <name type="scientific">marine sediment metagenome</name>
    <dbReference type="NCBI Taxonomy" id="412755"/>
    <lineage>
        <taxon>unclassified sequences</taxon>
        <taxon>metagenomes</taxon>
        <taxon>ecological metagenomes</taxon>
    </lineage>
</organism>
<reference evidence="1" key="1">
    <citation type="journal article" date="2014" name="Front. Microbiol.">
        <title>High frequency of phylogenetically diverse reductive dehalogenase-homologous genes in deep subseafloor sedimentary metagenomes.</title>
        <authorList>
            <person name="Kawai M."/>
            <person name="Futagami T."/>
            <person name="Toyoda A."/>
            <person name="Takaki Y."/>
            <person name="Nishi S."/>
            <person name="Hori S."/>
            <person name="Arai W."/>
            <person name="Tsubouchi T."/>
            <person name="Morono Y."/>
            <person name="Uchiyama I."/>
            <person name="Ito T."/>
            <person name="Fujiyama A."/>
            <person name="Inagaki F."/>
            <person name="Takami H."/>
        </authorList>
    </citation>
    <scope>NUCLEOTIDE SEQUENCE</scope>
    <source>
        <strain evidence="1">Expedition CK06-06</strain>
    </source>
</reference>
<name>X1NEG4_9ZZZZ</name>
<dbReference type="AlphaFoldDB" id="X1NEG4"/>
<sequence>MEPNVQGTTIPSILTPWIACLTCHSRAYRVSNWRPGIGINPLMRKFVCKDGHESYKVFTQAELDKLTV</sequence>
<evidence type="ECO:0000313" key="1">
    <source>
        <dbReference type="EMBL" id="GAI42437.1"/>
    </source>
</evidence>
<protein>
    <submittedName>
        <fullName evidence="1">Uncharacterized protein</fullName>
    </submittedName>
</protein>
<accession>X1NEG4</accession>
<proteinExistence type="predicted"/>
<dbReference type="EMBL" id="BARV01025257">
    <property type="protein sequence ID" value="GAI42437.1"/>
    <property type="molecule type" value="Genomic_DNA"/>
</dbReference>
<gene>
    <name evidence="1" type="ORF">S06H3_41061</name>
</gene>
<comment type="caution">
    <text evidence="1">The sequence shown here is derived from an EMBL/GenBank/DDBJ whole genome shotgun (WGS) entry which is preliminary data.</text>
</comment>